<evidence type="ECO:0000256" key="7">
    <source>
        <dbReference type="ARBA" id="ARBA00023170"/>
    </source>
</evidence>
<dbReference type="EMBL" id="CAJOBB010005144">
    <property type="protein sequence ID" value="CAF4117384.1"/>
    <property type="molecule type" value="Genomic_DNA"/>
</dbReference>
<accession>A0A815QTF8</accession>
<feature type="domain" description="G-protein coupled receptors family 1 profile" evidence="10">
    <location>
        <begin position="40"/>
        <end position="294"/>
    </location>
</feature>
<keyword evidence="2" id="KW-1003">Cell membrane</keyword>
<dbReference type="PANTHER" id="PTHR24249">
    <property type="entry name" value="HISTAMINE RECEPTOR-RELATED G-PROTEIN COUPLED RECEPTOR"/>
    <property type="match status" value="1"/>
</dbReference>
<keyword evidence="4 9" id="KW-1133">Transmembrane helix</keyword>
<feature type="transmembrane region" description="Helical" evidence="9">
    <location>
        <begin position="265"/>
        <end position="289"/>
    </location>
</feature>
<dbReference type="Proteomes" id="UP000663860">
    <property type="component" value="Unassembled WGS sequence"/>
</dbReference>
<feature type="transmembrane region" description="Helical" evidence="9">
    <location>
        <begin position="142"/>
        <end position="162"/>
    </location>
</feature>
<evidence type="ECO:0000256" key="2">
    <source>
        <dbReference type="ARBA" id="ARBA00022475"/>
    </source>
</evidence>
<dbReference type="SUPFAM" id="SSF81321">
    <property type="entry name" value="Family A G protein-coupled receptor-like"/>
    <property type="match status" value="1"/>
</dbReference>
<dbReference type="GO" id="GO:0005886">
    <property type="term" value="C:plasma membrane"/>
    <property type="evidence" value="ECO:0007669"/>
    <property type="project" value="UniProtKB-SubCell"/>
</dbReference>
<dbReference type="GO" id="GO:0004930">
    <property type="term" value="F:G protein-coupled receptor activity"/>
    <property type="evidence" value="ECO:0007669"/>
    <property type="project" value="UniProtKB-KW"/>
</dbReference>
<keyword evidence="7" id="KW-0675">Receptor</keyword>
<evidence type="ECO:0000313" key="13">
    <source>
        <dbReference type="Proteomes" id="UP000663860"/>
    </source>
</evidence>
<feature type="transmembrane region" description="Helical" evidence="9">
    <location>
        <begin position="236"/>
        <end position="259"/>
    </location>
</feature>
<evidence type="ECO:0000256" key="8">
    <source>
        <dbReference type="ARBA" id="ARBA00023224"/>
    </source>
</evidence>
<protein>
    <recommendedName>
        <fullName evidence="10">G-protein coupled receptors family 1 profile domain-containing protein</fullName>
    </recommendedName>
</protein>
<keyword evidence="6 9" id="KW-0472">Membrane</keyword>
<evidence type="ECO:0000256" key="3">
    <source>
        <dbReference type="ARBA" id="ARBA00022692"/>
    </source>
</evidence>
<evidence type="ECO:0000259" key="10">
    <source>
        <dbReference type="PROSITE" id="PS50262"/>
    </source>
</evidence>
<evidence type="ECO:0000313" key="12">
    <source>
        <dbReference type="EMBL" id="CAF4117384.1"/>
    </source>
</evidence>
<feature type="transmembrane region" description="Helical" evidence="9">
    <location>
        <begin position="61"/>
        <end position="83"/>
    </location>
</feature>
<organism evidence="11 13">
    <name type="scientific">Adineta steineri</name>
    <dbReference type="NCBI Taxonomy" id="433720"/>
    <lineage>
        <taxon>Eukaryota</taxon>
        <taxon>Metazoa</taxon>
        <taxon>Spiralia</taxon>
        <taxon>Gnathifera</taxon>
        <taxon>Rotifera</taxon>
        <taxon>Eurotatoria</taxon>
        <taxon>Bdelloidea</taxon>
        <taxon>Adinetida</taxon>
        <taxon>Adinetidae</taxon>
        <taxon>Adineta</taxon>
    </lineage>
</organism>
<name>A0A815QTF8_9BILA</name>
<proteinExistence type="predicted"/>
<dbReference type="EMBL" id="CAJNOE010002074">
    <property type="protein sequence ID" value="CAF1466590.1"/>
    <property type="molecule type" value="Genomic_DNA"/>
</dbReference>
<evidence type="ECO:0000256" key="6">
    <source>
        <dbReference type="ARBA" id="ARBA00023136"/>
    </source>
</evidence>
<comment type="caution">
    <text evidence="11">The sequence shown here is derived from an EMBL/GenBank/DDBJ whole genome shotgun (WGS) entry which is preliminary data.</text>
</comment>
<feature type="transmembrane region" description="Helical" evidence="9">
    <location>
        <begin position="103"/>
        <end position="122"/>
    </location>
</feature>
<evidence type="ECO:0000313" key="11">
    <source>
        <dbReference type="EMBL" id="CAF1466590.1"/>
    </source>
</evidence>
<keyword evidence="5" id="KW-0297">G-protein coupled receptor</keyword>
<feature type="transmembrane region" description="Helical" evidence="9">
    <location>
        <begin position="28"/>
        <end position="49"/>
    </location>
</feature>
<evidence type="ECO:0000256" key="9">
    <source>
        <dbReference type="SAM" id="Phobius"/>
    </source>
</evidence>
<dbReference type="AlphaFoldDB" id="A0A815QTF8"/>
<dbReference type="PROSITE" id="PS50262">
    <property type="entry name" value="G_PROTEIN_RECEP_F1_2"/>
    <property type="match status" value="1"/>
</dbReference>
<sequence length="313" mass="36402">MNVNSSISSIVFHTNSTETESWFIPVDILMIICTILVIILATLFVLVIIFDKTCHTISMMLISNSCLTAIVLGCISFSLSLFTLENDIKQIYYEDSFCAFRAYMNYALSAAFMFSFSLQAFYRYIVVVYRTHLFLQSIKFQVLLISLTWIFSFTYPLVIIFTDRIIYNIDNQICQLPLRLSFSLIFGAFCIYIIPVSMTMFIYIKLILYVEELRHHMIIVNTLSRAQRELKMVQRIVTLINIIMTIGVPYGIFIFISFFTTPPKYHFRIAFVFVDASLLSVMIVLFQFTDPLKKSIMKRLSIRPNAIAPRRPY</sequence>
<dbReference type="Gene3D" id="1.20.1070.10">
    <property type="entry name" value="Rhodopsin 7-helix transmembrane proteins"/>
    <property type="match status" value="1"/>
</dbReference>
<evidence type="ECO:0000256" key="4">
    <source>
        <dbReference type="ARBA" id="ARBA00022989"/>
    </source>
</evidence>
<dbReference type="Proteomes" id="UP000663868">
    <property type="component" value="Unassembled WGS sequence"/>
</dbReference>
<reference evidence="11" key="1">
    <citation type="submission" date="2021-02" db="EMBL/GenBank/DDBJ databases">
        <authorList>
            <person name="Nowell W R."/>
        </authorList>
    </citation>
    <scope>NUCLEOTIDE SEQUENCE</scope>
</reference>
<comment type="subcellular location">
    <subcellularLocation>
        <location evidence="1">Cell membrane</location>
        <topology evidence="1">Multi-pass membrane protein</topology>
    </subcellularLocation>
</comment>
<dbReference type="InterPro" id="IPR050569">
    <property type="entry name" value="TAAR"/>
</dbReference>
<evidence type="ECO:0000256" key="1">
    <source>
        <dbReference type="ARBA" id="ARBA00004651"/>
    </source>
</evidence>
<dbReference type="InterPro" id="IPR017452">
    <property type="entry name" value="GPCR_Rhodpsn_7TM"/>
</dbReference>
<keyword evidence="8" id="KW-0807">Transducer</keyword>
<evidence type="ECO:0000256" key="5">
    <source>
        <dbReference type="ARBA" id="ARBA00023040"/>
    </source>
</evidence>
<feature type="transmembrane region" description="Helical" evidence="9">
    <location>
        <begin position="182"/>
        <end position="208"/>
    </location>
</feature>
<dbReference type="PANTHER" id="PTHR24249:SF372">
    <property type="entry name" value="G-PROTEIN COUPLED RECEPTORS FAMILY 1 PROFILE DOMAIN-CONTAINING PROTEIN"/>
    <property type="match status" value="1"/>
</dbReference>
<keyword evidence="3 9" id="KW-0812">Transmembrane</keyword>
<dbReference type="CDD" id="cd00637">
    <property type="entry name" value="7tm_classA_rhodopsin-like"/>
    <property type="match status" value="1"/>
</dbReference>
<gene>
    <name evidence="11" type="ORF">IZO911_LOCUS43225</name>
    <name evidence="12" type="ORF">KXQ929_LOCUS35438</name>
</gene>